<evidence type="ECO:0000313" key="3">
    <source>
        <dbReference type="Proteomes" id="UP000637061"/>
    </source>
</evidence>
<dbReference type="RefSeq" id="WP_198746977.1">
    <property type="nucleotide sequence ID" value="NZ_JAEHTE010000003.1"/>
</dbReference>
<sequence length="313" mass="34657">MAPLADGFVYASLAQLMALELRIGALSFIARQPLSSILAGGHASRLRGRGLSFDELRRYQPGDDLRHLDWRASLRFGKPFVRTFTEERDRPTWLLVDQRMSMFFGSQRSFKSVMAAELAAISAWMALHAGDRVGGLVFDDQQVRQVRPLRSRARVEALCAAIVGSNQALSATGPDTENERQLDTALRQCIALTGHDALVCIISDFAGVSTQTLQLLRQLSAHNDVIAMQVYDPLALSLPAQGRLTVTQGELQVEMQIDRRQVSRPLGAYLSGRLQEVADLLRRSQIPLLMISTAEEPLVQLRRELGRLPGGSR</sequence>
<gene>
    <name evidence="2" type="ORF">JEU22_05970</name>
</gene>
<evidence type="ECO:0000259" key="1">
    <source>
        <dbReference type="Pfam" id="PF01882"/>
    </source>
</evidence>
<dbReference type="PANTHER" id="PTHR33608:SF12">
    <property type="entry name" value="DUF58 DOMAIN-CONTAINING PROTEIN"/>
    <property type="match status" value="1"/>
</dbReference>
<evidence type="ECO:0000313" key="2">
    <source>
        <dbReference type="EMBL" id="MBI6883453.1"/>
    </source>
</evidence>
<dbReference type="Pfam" id="PF01882">
    <property type="entry name" value="DUF58"/>
    <property type="match status" value="1"/>
</dbReference>
<proteinExistence type="predicted"/>
<protein>
    <submittedName>
        <fullName evidence="2">DUF58 domain-containing protein</fullName>
    </submittedName>
</protein>
<comment type="caution">
    <text evidence="2">The sequence shown here is derived from an EMBL/GenBank/DDBJ whole genome shotgun (WGS) entry which is preliminary data.</text>
</comment>
<dbReference type="EMBL" id="JAEHTE010000003">
    <property type="protein sequence ID" value="MBI6883453.1"/>
    <property type="molecule type" value="Genomic_DNA"/>
</dbReference>
<dbReference type="AlphaFoldDB" id="A0A8I1EDV1"/>
<feature type="domain" description="DUF58" evidence="1">
    <location>
        <begin position="55"/>
        <end position="261"/>
    </location>
</feature>
<organism evidence="2 3">
    <name type="scientific">Pseudomonas putida</name>
    <name type="common">Arthrobacter siderocapsulatus</name>
    <dbReference type="NCBI Taxonomy" id="303"/>
    <lineage>
        <taxon>Bacteria</taxon>
        <taxon>Pseudomonadati</taxon>
        <taxon>Pseudomonadota</taxon>
        <taxon>Gammaproteobacteria</taxon>
        <taxon>Pseudomonadales</taxon>
        <taxon>Pseudomonadaceae</taxon>
        <taxon>Pseudomonas</taxon>
    </lineage>
</organism>
<name>A0A8I1EDV1_PSEPU</name>
<dbReference type="PANTHER" id="PTHR33608">
    <property type="entry name" value="BLL2464 PROTEIN"/>
    <property type="match status" value="1"/>
</dbReference>
<reference evidence="2" key="1">
    <citation type="submission" date="2020-12" db="EMBL/GenBank/DDBJ databases">
        <title>Enhanced detection system for hospital associated transmission using whole genome sequencing surveillance.</title>
        <authorList>
            <person name="Harrison L.H."/>
            <person name="Van Tyne D."/>
            <person name="Marsh J.W."/>
            <person name="Griffith M.P."/>
            <person name="Snyder D.J."/>
            <person name="Cooper V.S."/>
            <person name="Mustapha M."/>
        </authorList>
    </citation>
    <scope>NUCLEOTIDE SEQUENCE</scope>
    <source>
        <strain evidence="2">PSB00042</strain>
    </source>
</reference>
<accession>A0A8I1EDV1</accession>
<dbReference type="InterPro" id="IPR036465">
    <property type="entry name" value="vWFA_dom_sf"/>
</dbReference>
<dbReference type="Proteomes" id="UP000637061">
    <property type="component" value="Unassembled WGS sequence"/>
</dbReference>
<dbReference type="SUPFAM" id="SSF53300">
    <property type="entry name" value="vWA-like"/>
    <property type="match status" value="1"/>
</dbReference>
<dbReference type="InterPro" id="IPR002881">
    <property type="entry name" value="DUF58"/>
</dbReference>